<evidence type="ECO:0000259" key="6">
    <source>
        <dbReference type="Pfam" id="PF14759"/>
    </source>
</evidence>
<evidence type="ECO:0000259" key="5">
    <source>
        <dbReference type="Pfam" id="PF07992"/>
    </source>
</evidence>
<dbReference type="InterPro" id="IPR028202">
    <property type="entry name" value="Reductase_C"/>
</dbReference>
<comment type="cofactor">
    <cofactor evidence="1">
        <name>FAD</name>
        <dbReference type="ChEBI" id="CHEBI:57692"/>
    </cofactor>
</comment>
<dbReference type="Proteomes" id="UP000294911">
    <property type="component" value="Unassembled WGS sequence"/>
</dbReference>
<proteinExistence type="predicted"/>
<accession>A0A4R2QT21</accession>
<dbReference type="PANTHER" id="PTHR43557">
    <property type="entry name" value="APOPTOSIS-INDUCING FACTOR 1"/>
    <property type="match status" value="1"/>
</dbReference>
<dbReference type="GO" id="GO:0051213">
    <property type="term" value="F:dioxygenase activity"/>
    <property type="evidence" value="ECO:0007669"/>
    <property type="project" value="UniProtKB-KW"/>
</dbReference>
<evidence type="ECO:0000313" key="7">
    <source>
        <dbReference type="EMBL" id="TCP51868.1"/>
    </source>
</evidence>
<keyword evidence="7" id="KW-0223">Dioxygenase</keyword>
<protein>
    <submittedName>
        <fullName evidence="7">3-phenylpropionate/trans-cinnamate dioxygenase ferredoxin reductase subunit</fullName>
    </submittedName>
</protein>
<dbReference type="PRINTS" id="PR00368">
    <property type="entry name" value="FADPNR"/>
</dbReference>
<keyword evidence="3" id="KW-0274">FAD</keyword>
<dbReference type="OrthoDB" id="4475657at2"/>
<dbReference type="SUPFAM" id="SSF51905">
    <property type="entry name" value="FAD/NAD(P)-binding domain"/>
    <property type="match status" value="1"/>
</dbReference>
<gene>
    <name evidence="7" type="ORF">EV191_10632</name>
</gene>
<feature type="domain" description="Reductase C-terminal" evidence="6">
    <location>
        <begin position="322"/>
        <end position="387"/>
    </location>
</feature>
<dbReference type="SUPFAM" id="SSF55424">
    <property type="entry name" value="FAD/NAD-linked reductases, dimerisation (C-terminal) domain"/>
    <property type="match status" value="1"/>
</dbReference>
<dbReference type="GO" id="GO:0005737">
    <property type="term" value="C:cytoplasm"/>
    <property type="evidence" value="ECO:0007669"/>
    <property type="project" value="TreeGrafter"/>
</dbReference>
<dbReference type="InterPro" id="IPR016156">
    <property type="entry name" value="FAD/NAD-linked_Rdtase_dimer_sf"/>
</dbReference>
<dbReference type="AlphaFoldDB" id="A0A4R2QT21"/>
<name>A0A4R2QT21_9PSEU</name>
<keyword evidence="8" id="KW-1185">Reference proteome</keyword>
<organism evidence="7 8">
    <name type="scientific">Tamaricihabitans halophyticus</name>
    <dbReference type="NCBI Taxonomy" id="1262583"/>
    <lineage>
        <taxon>Bacteria</taxon>
        <taxon>Bacillati</taxon>
        <taxon>Actinomycetota</taxon>
        <taxon>Actinomycetes</taxon>
        <taxon>Pseudonocardiales</taxon>
        <taxon>Pseudonocardiaceae</taxon>
        <taxon>Tamaricihabitans</taxon>
    </lineage>
</organism>
<dbReference type="Gene3D" id="3.30.390.30">
    <property type="match status" value="1"/>
</dbReference>
<dbReference type="InterPro" id="IPR036188">
    <property type="entry name" value="FAD/NAD-bd_sf"/>
</dbReference>
<evidence type="ECO:0000256" key="4">
    <source>
        <dbReference type="ARBA" id="ARBA00023002"/>
    </source>
</evidence>
<evidence type="ECO:0000256" key="1">
    <source>
        <dbReference type="ARBA" id="ARBA00001974"/>
    </source>
</evidence>
<sequence length="392" mass="40827">MDTIAVVGASLAGFSTAQQLRAIGFDGRLVLIGSEAQLPYDRPPLSKGFLTGELTADDLPLAEQTDFDELAAEWELGRTAVALRPEQAAVELDDGRTIEADGVVVATGASPRSLPGTEGIAGIHLLRSLADAERLRADLSTGSPRVAIIGAGFIGAEVAASCRTLGLDTTLIDTTELPLAGLLGDEFAGVCARMHTEHGVQLRYGAKVSELRTDGSRVTGVALSTGELIDADVVLVGIGVAPNIDWLAGSGLALGDGVLCDSGCVTSNPAVVAVGDVANVYRPDRGTRARTEHWTSATQQAATAAGNLLLSNTTQEVQSVPYFWSDQHGVRIQFAGTPQPADEITVVDGAVDDRRFVANYVRDGQLVAVLALNNPRAFARARRAIGRPAVAA</sequence>
<evidence type="ECO:0000256" key="3">
    <source>
        <dbReference type="ARBA" id="ARBA00022827"/>
    </source>
</evidence>
<keyword evidence="2" id="KW-0285">Flavoprotein</keyword>
<evidence type="ECO:0000313" key="8">
    <source>
        <dbReference type="Proteomes" id="UP000294911"/>
    </source>
</evidence>
<dbReference type="PANTHER" id="PTHR43557:SF2">
    <property type="entry name" value="RIESKE DOMAIN-CONTAINING PROTEIN-RELATED"/>
    <property type="match status" value="1"/>
</dbReference>
<dbReference type="Gene3D" id="3.50.50.60">
    <property type="entry name" value="FAD/NAD(P)-binding domain"/>
    <property type="match status" value="2"/>
</dbReference>
<dbReference type="GO" id="GO:0016651">
    <property type="term" value="F:oxidoreductase activity, acting on NAD(P)H"/>
    <property type="evidence" value="ECO:0007669"/>
    <property type="project" value="TreeGrafter"/>
</dbReference>
<dbReference type="Pfam" id="PF14759">
    <property type="entry name" value="Reductase_C"/>
    <property type="match status" value="1"/>
</dbReference>
<dbReference type="EMBL" id="SLXQ01000006">
    <property type="protein sequence ID" value="TCP51868.1"/>
    <property type="molecule type" value="Genomic_DNA"/>
</dbReference>
<dbReference type="InterPro" id="IPR050446">
    <property type="entry name" value="FAD-oxidoreductase/Apoptosis"/>
</dbReference>
<dbReference type="RefSeq" id="WP_132877751.1">
    <property type="nucleotide sequence ID" value="NZ_SLXQ01000006.1"/>
</dbReference>
<evidence type="ECO:0000256" key="2">
    <source>
        <dbReference type="ARBA" id="ARBA00022630"/>
    </source>
</evidence>
<dbReference type="InterPro" id="IPR023753">
    <property type="entry name" value="FAD/NAD-binding_dom"/>
</dbReference>
<dbReference type="PRINTS" id="PR00411">
    <property type="entry name" value="PNDRDTASEI"/>
</dbReference>
<dbReference type="Pfam" id="PF07992">
    <property type="entry name" value="Pyr_redox_2"/>
    <property type="match status" value="1"/>
</dbReference>
<comment type="caution">
    <text evidence="7">The sequence shown here is derived from an EMBL/GenBank/DDBJ whole genome shotgun (WGS) entry which is preliminary data.</text>
</comment>
<reference evidence="7 8" key="1">
    <citation type="submission" date="2019-03" db="EMBL/GenBank/DDBJ databases">
        <title>Genomic Encyclopedia of Type Strains, Phase IV (KMG-IV): sequencing the most valuable type-strain genomes for metagenomic binning, comparative biology and taxonomic classification.</title>
        <authorList>
            <person name="Goeker M."/>
        </authorList>
    </citation>
    <scope>NUCLEOTIDE SEQUENCE [LARGE SCALE GENOMIC DNA]</scope>
    <source>
        <strain evidence="7 8">DSM 45765</strain>
    </source>
</reference>
<feature type="domain" description="FAD/NAD(P)-binding" evidence="5">
    <location>
        <begin position="3"/>
        <end position="301"/>
    </location>
</feature>
<keyword evidence="4" id="KW-0560">Oxidoreductase</keyword>